<name>A0A845DEH6_9BACT</name>
<dbReference type="InterPro" id="IPR036510">
    <property type="entry name" value="Ribosomal_bS20_sf"/>
</dbReference>
<reference evidence="9 10" key="1">
    <citation type="submission" date="2019-09" db="EMBL/GenBank/DDBJ databases">
        <title>Characterisation of the sponge microbiome using genome-centric metagenomics.</title>
        <authorList>
            <person name="Engelberts J.P."/>
            <person name="Robbins S.J."/>
            <person name="De Goeij J.M."/>
            <person name="Aranda M."/>
            <person name="Bell S.C."/>
            <person name="Webster N.S."/>
        </authorList>
    </citation>
    <scope>NUCLEOTIDE SEQUENCE [LARGE SCALE GENOMIC DNA]</scope>
    <source>
        <strain evidence="9">SB0662_bin_43</strain>
    </source>
</reference>
<evidence type="ECO:0000313" key="10">
    <source>
        <dbReference type="Proteomes" id="UP000449092"/>
    </source>
</evidence>
<dbReference type="NCBIfam" id="TIGR00029">
    <property type="entry name" value="S20"/>
    <property type="match status" value="1"/>
</dbReference>
<comment type="function">
    <text evidence="7">Binds directly to 16S ribosomal RNA.</text>
</comment>
<proteinExistence type="inferred from homology"/>
<protein>
    <recommendedName>
        <fullName evidence="6 7">Small ribosomal subunit protein bS20</fullName>
    </recommendedName>
</protein>
<dbReference type="GO" id="GO:0070181">
    <property type="term" value="F:small ribosomal subunit rRNA binding"/>
    <property type="evidence" value="ECO:0007669"/>
    <property type="project" value="TreeGrafter"/>
</dbReference>
<dbReference type="Gene3D" id="1.20.58.110">
    <property type="entry name" value="Ribosomal protein S20"/>
    <property type="match status" value="1"/>
</dbReference>
<keyword evidence="2 7" id="KW-0699">rRNA-binding</keyword>
<evidence type="ECO:0000256" key="2">
    <source>
        <dbReference type="ARBA" id="ARBA00022730"/>
    </source>
</evidence>
<evidence type="ECO:0000256" key="7">
    <source>
        <dbReference type="HAMAP-Rule" id="MF_00500"/>
    </source>
</evidence>
<evidence type="ECO:0000313" key="9">
    <source>
        <dbReference type="EMBL" id="MYE38401.1"/>
    </source>
</evidence>
<sequence>MPNLASAKKSLRKSTKQTAQNKRYKNRIKAITRELKELIANQETEKAYQKLSLFFKAVDKAAKQHIIHKNTASRRKALMYKNVQSTTTAKNISSQAK</sequence>
<dbReference type="AlphaFoldDB" id="A0A845DEH6"/>
<evidence type="ECO:0000256" key="1">
    <source>
        <dbReference type="ARBA" id="ARBA00007634"/>
    </source>
</evidence>
<gene>
    <name evidence="7 9" type="primary">rpsT</name>
    <name evidence="9" type="ORF">F4X82_02710</name>
</gene>
<accession>A0A845DEH6</accession>
<keyword evidence="4 7" id="KW-0689">Ribosomal protein</keyword>
<dbReference type="InterPro" id="IPR002583">
    <property type="entry name" value="Ribosomal_bS20"/>
</dbReference>
<dbReference type="SUPFAM" id="SSF46992">
    <property type="entry name" value="Ribosomal protein S20"/>
    <property type="match status" value="1"/>
</dbReference>
<dbReference type="Proteomes" id="UP000449092">
    <property type="component" value="Unassembled WGS sequence"/>
</dbReference>
<dbReference type="HAMAP" id="MF_00500">
    <property type="entry name" value="Ribosomal_bS20"/>
    <property type="match status" value="1"/>
</dbReference>
<evidence type="ECO:0000256" key="6">
    <source>
        <dbReference type="ARBA" id="ARBA00035136"/>
    </source>
</evidence>
<comment type="caution">
    <text evidence="9">The sequence shown here is derived from an EMBL/GenBank/DDBJ whole genome shotgun (WGS) entry which is preliminary data.</text>
</comment>
<evidence type="ECO:0000256" key="3">
    <source>
        <dbReference type="ARBA" id="ARBA00022884"/>
    </source>
</evidence>
<organism evidence="9 10">
    <name type="scientific">Candidatus Spechtbacteria bacterium SB0662_bin_43</name>
    <dbReference type="NCBI Taxonomy" id="2604897"/>
    <lineage>
        <taxon>Bacteria</taxon>
        <taxon>Candidatus Spechtiibacteriota</taxon>
    </lineage>
</organism>
<evidence type="ECO:0000256" key="5">
    <source>
        <dbReference type="ARBA" id="ARBA00023274"/>
    </source>
</evidence>
<keyword evidence="5 7" id="KW-0687">Ribonucleoprotein</keyword>
<evidence type="ECO:0000256" key="8">
    <source>
        <dbReference type="SAM" id="MobiDB-lite"/>
    </source>
</evidence>
<dbReference type="GO" id="GO:0015935">
    <property type="term" value="C:small ribosomal subunit"/>
    <property type="evidence" value="ECO:0007669"/>
    <property type="project" value="TreeGrafter"/>
</dbReference>
<dbReference type="Pfam" id="PF01649">
    <property type="entry name" value="Ribosomal_S20p"/>
    <property type="match status" value="1"/>
</dbReference>
<evidence type="ECO:0000256" key="4">
    <source>
        <dbReference type="ARBA" id="ARBA00022980"/>
    </source>
</evidence>
<dbReference type="PANTHER" id="PTHR33398">
    <property type="entry name" value="30S RIBOSOMAL PROTEIN S20"/>
    <property type="match status" value="1"/>
</dbReference>
<dbReference type="EMBL" id="VXOY01000023">
    <property type="protein sequence ID" value="MYE38401.1"/>
    <property type="molecule type" value="Genomic_DNA"/>
</dbReference>
<dbReference type="GO" id="GO:0006412">
    <property type="term" value="P:translation"/>
    <property type="evidence" value="ECO:0007669"/>
    <property type="project" value="UniProtKB-UniRule"/>
</dbReference>
<dbReference type="GO" id="GO:0005829">
    <property type="term" value="C:cytosol"/>
    <property type="evidence" value="ECO:0007669"/>
    <property type="project" value="TreeGrafter"/>
</dbReference>
<keyword evidence="3 7" id="KW-0694">RNA-binding</keyword>
<comment type="similarity">
    <text evidence="1 7">Belongs to the bacterial ribosomal protein bS20 family.</text>
</comment>
<feature type="region of interest" description="Disordered" evidence="8">
    <location>
        <begin position="1"/>
        <end position="24"/>
    </location>
</feature>
<dbReference type="GO" id="GO:0003735">
    <property type="term" value="F:structural constituent of ribosome"/>
    <property type="evidence" value="ECO:0007669"/>
    <property type="project" value="InterPro"/>
</dbReference>
<dbReference type="PANTHER" id="PTHR33398:SF1">
    <property type="entry name" value="SMALL RIBOSOMAL SUBUNIT PROTEIN BS20C"/>
    <property type="match status" value="1"/>
</dbReference>